<keyword evidence="6" id="KW-1185">Reference proteome</keyword>
<dbReference type="GO" id="GO:0004553">
    <property type="term" value="F:hydrolase activity, hydrolyzing O-glycosyl compounds"/>
    <property type="evidence" value="ECO:0007669"/>
    <property type="project" value="InterPro"/>
</dbReference>
<dbReference type="InterPro" id="IPR001764">
    <property type="entry name" value="Glyco_hydro_3_N"/>
</dbReference>
<accession>A0A127JVK0</accession>
<dbReference type="PANTHER" id="PTHR42715:SF10">
    <property type="entry name" value="BETA-GLUCOSIDASE"/>
    <property type="match status" value="1"/>
</dbReference>
<dbReference type="SMART" id="SM01217">
    <property type="entry name" value="Fn3_like"/>
    <property type="match status" value="1"/>
</dbReference>
<dbReference type="PRINTS" id="PR00133">
    <property type="entry name" value="GLHYDRLASE3"/>
</dbReference>
<dbReference type="InterPro" id="IPR002772">
    <property type="entry name" value="Glyco_hydro_3_C"/>
</dbReference>
<evidence type="ECO:0000313" key="6">
    <source>
        <dbReference type="Proteomes" id="UP000070433"/>
    </source>
</evidence>
<dbReference type="InterPro" id="IPR026891">
    <property type="entry name" value="Fn3-like"/>
</dbReference>
<gene>
    <name evidence="5" type="ORF">UC35_15775</name>
</gene>
<evidence type="ECO:0000256" key="2">
    <source>
        <dbReference type="ARBA" id="ARBA00022801"/>
    </source>
</evidence>
<dbReference type="Pfam" id="PF14310">
    <property type="entry name" value="Fn3-like"/>
    <property type="match status" value="1"/>
</dbReference>
<evidence type="ECO:0000313" key="5">
    <source>
        <dbReference type="EMBL" id="AMO24046.1"/>
    </source>
</evidence>
<dbReference type="PATRIC" id="fig|94132.3.peg.3213"/>
<dbReference type="Pfam" id="PF00933">
    <property type="entry name" value="Glyco_hydro_3"/>
    <property type="match status" value="1"/>
</dbReference>
<dbReference type="Pfam" id="PF01915">
    <property type="entry name" value="Glyco_hydro_3_C"/>
    <property type="match status" value="1"/>
</dbReference>
<dbReference type="Gene3D" id="3.20.20.300">
    <property type="entry name" value="Glycoside hydrolase, family 3, N-terminal domain"/>
    <property type="match status" value="1"/>
</dbReference>
<dbReference type="Gene3D" id="2.60.40.10">
    <property type="entry name" value="Immunoglobulins"/>
    <property type="match status" value="1"/>
</dbReference>
<dbReference type="InterPro" id="IPR050288">
    <property type="entry name" value="Cellulose_deg_GH3"/>
</dbReference>
<keyword evidence="2" id="KW-0378">Hydrolase</keyword>
<proteinExistence type="inferred from homology"/>
<dbReference type="SUPFAM" id="SSF51445">
    <property type="entry name" value="(Trans)glycosidases"/>
    <property type="match status" value="1"/>
</dbReference>
<evidence type="ECO:0000259" key="4">
    <source>
        <dbReference type="SMART" id="SM01217"/>
    </source>
</evidence>
<dbReference type="InterPro" id="IPR036881">
    <property type="entry name" value="Glyco_hydro_3_C_sf"/>
</dbReference>
<organism evidence="5 6">
    <name type="scientific">Ramlibacter tataouinensis</name>
    <dbReference type="NCBI Taxonomy" id="94132"/>
    <lineage>
        <taxon>Bacteria</taxon>
        <taxon>Pseudomonadati</taxon>
        <taxon>Pseudomonadota</taxon>
        <taxon>Betaproteobacteria</taxon>
        <taxon>Burkholderiales</taxon>
        <taxon>Comamonadaceae</taxon>
        <taxon>Ramlibacter</taxon>
    </lineage>
</organism>
<evidence type="ECO:0000256" key="3">
    <source>
        <dbReference type="SAM" id="MobiDB-lite"/>
    </source>
</evidence>
<dbReference type="SUPFAM" id="SSF52279">
    <property type="entry name" value="Beta-D-glucan exohydrolase, C-terminal domain"/>
    <property type="match status" value="1"/>
</dbReference>
<reference evidence="5 6" key="1">
    <citation type="journal article" date="2014" name="Int. J. Syst. Evol. Microbiol.">
        <title>Ramlibacter solisilvae sp. nov., isolated from forest soil, and emended description of the genus Ramlibacter.</title>
        <authorList>
            <person name="Lee H.J."/>
            <person name="Lee S.H."/>
            <person name="Lee S.S."/>
            <person name="Lee J.S."/>
            <person name="Kim Y."/>
            <person name="Kim S.C."/>
            <person name="Jeon C.O."/>
        </authorList>
    </citation>
    <scope>NUCLEOTIDE SEQUENCE [LARGE SCALE GENOMIC DNA]</scope>
    <source>
        <strain evidence="5 6">5-10</strain>
    </source>
</reference>
<feature type="domain" description="Fibronectin type III-like" evidence="4">
    <location>
        <begin position="618"/>
        <end position="683"/>
    </location>
</feature>
<protein>
    <submittedName>
        <fullName evidence="5">Beta-glucosidase</fullName>
    </submittedName>
</protein>
<dbReference type="AlphaFoldDB" id="A0A127JVK0"/>
<dbReference type="PANTHER" id="PTHR42715">
    <property type="entry name" value="BETA-GLUCOSIDASE"/>
    <property type="match status" value="1"/>
</dbReference>
<dbReference type="Proteomes" id="UP000070433">
    <property type="component" value="Chromosome"/>
</dbReference>
<comment type="similarity">
    <text evidence="1">Belongs to the glycosyl hydrolase 3 family.</text>
</comment>
<dbReference type="GO" id="GO:0005975">
    <property type="term" value="P:carbohydrate metabolic process"/>
    <property type="evidence" value="ECO:0007669"/>
    <property type="project" value="InterPro"/>
</dbReference>
<dbReference type="InterPro" id="IPR036962">
    <property type="entry name" value="Glyco_hydro_3_N_sf"/>
</dbReference>
<sequence length="704" mass="75410">MADSRDSDSRAADTEARMSDDERFQLLRSELAIPWPGLPPPPAHWKISSGRVPGIPRLDIPDLAETDASLGIINPFGLREGDVATALPAGQALAATFNANLAHDSGVMLGAEARAKGFNVLLGGGLNLARDFYCGRNFEYLGEDPLLAGVLAGESVRGTQSQGVIATVKHYSLNVQETLRDTLDARIEDSAHRESDLLAFQIAIERGQPGAVMGAYNRINGEHASSNAHLLTTVLKQDWGYPGWVMSDRGAVHSVESFNCGLDQQSGAALDRQVWFDGPLREEVAAGRVSRARLSDAVRRILRSVYAAGADRPLKESAIDYAAHAQMAREIAAQGMVLLKNDGVLPLADAGAGPVLVVGGQAHLGVLAGYGSSMVTPVCGVAASIPVGAPSGFGVSSRQVYFASSPLEALRNALPYRQFSYDSGYFPQTTAARAAHASLVIVFATQWQGESMDADSLTLPQGQDALIAAITQANPNTLVVLQTGNPVRMPWLKQVRAVLQAWYPGQEGGAAIADVLSGRVNPSGRLPITFPLAESQAPRARAPGLGAPDGKSLTVNYFEGSDVGYRWYAKHGLRPLFAFGHGLSYTHFKHLGLKLAIEGSTLVARFEVENIGERLGADVPQLYLVEAAGQPVRRLVGFERVELQPGERRAVQMTIDARLLARWEGEGWSQHAGRYRCALGRSALRIGRRVGIVLPQRTLPPSRP</sequence>
<dbReference type="InterPro" id="IPR017853">
    <property type="entry name" value="GH"/>
</dbReference>
<dbReference type="InterPro" id="IPR013783">
    <property type="entry name" value="Ig-like_fold"/>
</dbReference>
<name>A0A127JVK0_9BURK</name>
<feature type="region of interest" description="Disordered" evidence="3">
    <location>
        <begin position="1"/>
        <end position="20"/>
    </location>
</feature>
<dbReference type="Gene3D" id="3.40.50.1700">
    <property type="entry name" value="Glycoside hydrolase family 3 C-terminal domain"/>
    <property type="match status" value="1"/>
</dbReference>
<evidence type="ECO:0000256" key="1">
    <source>
        <dbReference type="ARBA" id="ARBA00005336"/>
    </source>
</evidence>
<dbReference type="EMBL" id="CP010951">
    <property type="protein sequence ID" value="AMO24046.1"/>
    <property type="molecule type" value="Genomic_DNA"/>
</dbReference>